<dbReference type="InterPro" id="IPR003787">
    <property type="entry name" value="Sulphur_relay_DsrE/F-like"/>
</dbReference>
<proteinExistence type="predicted"/>
<dbReference type="RefSeq" id="WP_324778889.1">
    <property type="nucleotide sequence ID" value="NZ_CP141769.1"/>
</dbReference>
<dbReference type="PANTHER" id="PTHR37691:SF1">
    <property type="entry name" value="BLR3518 PROTEIN"/>
    <property type="match status" value="1"/>
</dbReference>
<feature type="signal peptide" evidence="1">
    <location>
        <begin position="1"/>
        <end position="25"/>
    </location>
</feature>
<evidence type="ECO:0000256" key="1">
    <source>
        <dbReference type="SAM" id="SignalP"/>
    </source>
</evidence>
<dbReference type="Proteomes" id="UP001334732">
    <property type="component" value="Chromosome"/>
</dbReference>
<dbReference type="Pfam" id="PF02635">
    <property type="entry name" value="DsrE"/>
    <property type="match status" value="1"/>
</dbReference>
<accession>A0ABZ1CK91</accession>
<dbReference type="InterPro" id="IPR027396">
    <property type="entry name" value="DsrEFH-like"/>
</dbReference>
<reference evidence="2 3" key="1">
    <citation type="submission" date="2023-12" db="EMBL/GenBank/DDBJ databases">
        <title>Thiobacillus sedimentum sp. nov., a chemolithoautotrophic sulfur-oxidizing bacterium isolated from freshwater sediment.</title>
        <authorList>
            <person name="Luo J."/>
            <person name="Dai C."/>
        </authorList>
    </citation>
    <scope>NUCLEOTIDE SEQUENCE [LARGE SCALE GENOMIC DNA]</scope>
    <source>
        <strain evidence="2 3">SCUT-2</strain>
    </source>
</reference>
<protein>
    <submittedName>
        <fullName evidence="2">DsrE family protein</fullName>
    </submittedName>
</protein>
<gene>
    <name evidence="2" type="ORF">VA613_10110</name>
</gene>
<keyword evidence="1" id="KW-0732">Signal</keyword>
<evidence type="ECO:0000313" key="2">
    <source>
        <dbReference type="EMBL" id="WRS38358.1"/>
    </source>
</evidence>
<feature type="chain" id="PRO_5046960253" evidence="1">
    <location>
        <begin position="26"/>
        <end position="152"/>
    </location>
</feature>
<keyword evidence="3" id="KW-1185">Reference proteome</keyword>
<dbReference type="EMBL" id="CP141769">
    <property type="protein sequence ID" value="WRS38358.1"/>
    <property type="molecule type" value="Genomic_DNA"/>
</dbReference>
<name>A0ABZ1CK91_9PROT</name>
<evidence type="ECO:0000313" key="3">
    <source>
        <dbReference type="Proteomes" id="UP001334732"/>
    </source>
</evidence>
<sequence length="152" mass="15812">MKHTLTHIAPLVAALMLGAAPAAHAAPAGAAAQAEAPVKVVYHINDASVATAALHNVNNELNAAPNTKVVVVAHGKGIDFLLNDAKDGKGNAYEPEVAALKARGVSFRVCHNTLQSRHLNDDAVIMEAEVVPSGVAEVARLQAKEGYVYIKP</sequence>
<dbReference type="PANTHER" id="PTHR37691">
    <property type="entry name" value="BLR3518 PROTEIN"/>
    <property type="match status" value="1"/>
</dbReference>
<organism evidence="2 3">
    <name type="scientific">Thiobacillus sedimenti</name>
    <dbReference type="NCBI Taxonomy" id="3110231"/>
    <lineage>
        <taxon>Bacteria</taxon>
        <taxon>Pseudomonadati</taxon>
        <taxon>Pseudomonadota</taxon>
        <taxon>Betaproteobacteria</taxon>
        <taxon>Nitrosomonadales</taxon>
        <taxon>Thiobacillaceae</taxon>
        <taxon>Thiobacillus</taxon>
    </lineage>
</organism>
<dbReference type="Gene3D" id="3.40.1260.10">
    <property type="entry name" value="DsrEFH-like"/>
    <property type="match status" value="1"/>
</dbReference>
<dbReference type="SUPFAM" id="SSF75169">
    <property type="entry name" value="DsrEFH-like"/>
    <property type="match status" value="1"/>
</dbReference>